<evidence type="ECO:0000256" key="1">
    <source>
        <dbReference type="ARBA" id="ARBA00022553"/>
    </source>
</evidence>
<feature type="compositionally biased region" description="Basic and acidic residues" evidence="2">
    <location>
        <begin position="834"/>
        <end position="843"/>
    </location>
</feature>
<feature type="region of interest" description="Disordered" evidence="2">
    <location>
        <begin position="1077"/>
        <end position="1147"/>
    </location>
</feature>
<sequence>RAPASCRPLTCLSGIFSRAEEYEQDRNKLGGTSSNFAVKDHDHLDFVLIKQPLPPLGVRRLFFPPPFPSRSCLMSSLTNRGATGAVKTKVQNVNSVYAGKNQLQGGKPAGRNGGLTAIGKASGVVRRMPPPPSLPSLRAESQGQDPDIAIVPQGGTGWSKSETSTSASTVATAASVAASTESKPSVVASPAISGVDMRPAWAKPPTSAAAAAAETTPVAGYPSLASAAATAGEETKASRTWRSSGSMSEDHNQELPARFYEGGNGGARTYQPSRFQGSSDARATQGGVSYGTVAGATSAPVPRHTGADRWSISETREAITEEPPVKKADPLMEPARRNEDSHDYTKRNGGAASDEQQQQSPQPPHHEYRLLKRPAASAAAAAAATPQSVQQPPRAAPATLADLNRVVEDEDDELRMTKLSKPATRVMKRVGPGQQSDVVAADLKEVQKLQPKEDRKQQPQQKSAASTPAAASAATSQEKSGSEDTRTARETSPVQSPAENIWEKRKEERASAERERVSAARHLRGNDSSLQQHFPSVAEAATMRVDKDAARKPADAEFARVALRARRGPVVNDVRALQDDGVPAAAPPPPRPPRQQQQMQQRRRPEGEEYGGYEYERRRDYDDRRQYDGTQQRGYDKRDNYRSDYNRQEYSRDEEQSKREEYGRDDRRDGGENEESENRGGRREYPPPTRTGRGGGQSRGGGQRGNGYPLRGGGGRGGPQRTYEKRPRDDEEDKESHQPQQDESSEQQLQPVQQRPSDQLSWRRNSQDETEQPQAVPKEKEDDADSAPRRRYNPQQSQPRVTMTRGVRGGRGAHAVRGSTRGVGNGTAQANRRQTRDDEEHQQQRPRKQRDEGEDATAAHDKRHGGAPRPTRGLYAPRGARRGGYGERHARGDEVREGDESAAAAAPEDGSSSNLLQATRETRLKSPVASSEGHEEWETASESSQKDERKMVPAAKSNGHYAAAPSTQHVQQQPKNGQPPASRQHNSSSNTTTHAKREGGMRRGERSEKQQSQYKKETTAAGRRTRKGEESEEESVDRLAGLDLHDERRVVIVDDLHPASSTHIEGTEAADFEEVLSKKQKRARAEEEKARAEAEERRLQREKERAERAMHKKEKRAQANEAAKARAADVAARKKNEKMEEKSVTTVWNSAQPEARVALEKSEAEAAAAVSVDAAAAAAGGLVLPSPIARPRTATKKPAVELPPSASSKGVQDKYEFMYDEEAAALAAAAAAAAAQTDGSDGRITVAPSETGSAHTNNDDLRKMTENVNLCKDLWSGEVSEMAGDAAVATSVVSPLIVHHHHHHTAAAVHSAHHSPSAAAAA</sequence>
<feature type="region of interest" description="Disordered" evidence="2">
    <location>
        <begin position="230"/>
        <end position="1046"/>
    </location>
</feature>
<feature type="region of interest" description="Disordered" evidence="2">
    <location>
        <begin position="1301"/>
        <end position="1322"/>
    </location>
</feature>
<feature type="compositionally biased region" description="Gly residues" evidence="2">
    <location>
        <begin position="692"/>
        <end position="718"/>
    </location>
</feature>
<feature type="compositionally biased region" description="Basic and acidic residues" evidence="2">
    <location>
        <begin position="1083"/>
        <end position="1109"/>
    </location>
</feature>
<feature type="compositionally biased region" description="Basic and acidic residues" evidence="2">
    <location>
        <begin position="995"/>
        <end position="1018"/>
    </location>
</feature>
<dbReference type="EMBL" id="BTSY01000006">
    <property type="protein sequence ID" value="GMT34955.1"/>
    <property type="molecule type" value="Genomic_DNA"/>
</dbReference>
<protein>
    <recommendedName>
        <fullName evidence="3">BAT2 N-terminal domain-containing protein</fullName>
    </recommendedName>
</protein>
<dbReference type="PANTHER" id="PTHR14038">
    <property type="entry name" value="BAT2 HLA-B-ASSOCIATED TRANSCRIPT 2"/>
    <property type="match status" value="1"/>
</dbReference>
<feature type="compositionally biased region" description="Low complexity" evidence="2">
    <location>
        <begin position="458"/>
        <end position="477"/>
    </location>
</feature>
<feature type="compositionally biased region" description="Basic and acidic residues" evidence="2">
    <location>
        <begin position="884"/>
        <end position="899"/>
    </location>
</feature>
<name>A0AAV5WTM5_9BILA</name>
<evidence type="ECO:0000313" key="5">
    <source>
        <dbReference type="Proteomes" id="UP001432322"/>
    </source>
</evidence>
<feature type="compositionally biased region" description="Basic and acidic residues" evidence="2">
    <location>
        <begin position="634"/>
        <end position="685"/>
    </location>
</feature>
<feature type="compositionally biased region" description="Basic and acidic residues" evidence="2">
    <location>
        <begin position="1123"/>
        <end position="1143"/>
    </location>
</feature>
<accession>A0AAV5WTM5</accession>
<dbReference type="Pfam" id="PF07001">
    <property type="entry name" value="BAT2_N"/>
    <property type="match status" value="1"/>
</dbReference>
<feature type="compositionally biased region" description="Polar residues" evidence="2">
    <location>
        <begin position="238"/>
        <end position="247"/>
    </location>
</feature>
<reference evidence="4" key="1">
    <citation type="submission" date="2023-10" db="EMBL/GenBank/DDBJ databases">
        <title>Genome assembly of Pristionchus species.</title>
        <authorList>
            <person name="Yoshida K."/>
            <person name="Sommer R.J."/>
        </authorList>
    </citation>
    <scope>NUCLEOTIDE SEQUENCE</scope>
    <source>
        <strain evidence="4">RS5133</strain>
    </source>
</reference>
<feature type="domain" description="BAT2 N-terminal" evidence="3">
    <location>
        <begin position="91"/>
        <end position="256"/>
    </location>
</feature>
<feature type="compositionally biased region" description="Polar residues" evidence="2">
    <location>
        <begin position="965"/>
        <end position="993"/>
    </location>
</feature>
<feature type="compositionally biased region" description="Polar residues" evidence="2">
    <location>
        <begin position="910"/>
        <end position="919"/>
    </location>
</feature>
<feature type="compositionally biased region" description="Polar residues" evidence="2">
    <location>
        <begin position="738"/>
        <end position="764"/>
    </location>
</feature>
<dbReference type="Proteomes" id="UP001432322">
    <property type="component" value="Unassembled WGS sequence"/>
</dbReference>
<feature type="compositionally biased region" description="Basic and acidic residues" evidence="2">
    <location>
        <begin position="480"/>
        <end position="489"/>
    </location>
</feature>
<dbReference type="InterPro" id="IPR009738">
    <property type="entry name" value="BAT2_N"/>
</dbReference>
<proteinExistence type="predicted"/>
<comment type="caution">
    <text evidence="4">The sequence shown here is derived from an EMBL/GenBank/DDBJ whole genome shotgun (WGS) entry which is preliminary data.</text>
</comment>
<evidence type="ECO:0000256" key="2">
    <source>
        <dbReference type="SAM" id="MobiDB-lite"/>
    </source>
</evidence>
<dbReference type="GO" id="GO:0030154">
    <property type="term" value="P:cell differentiation"/>
    <property type="evidence" value="ECO:0007669"/>
    <property type="project" value="TreeGrafter"/>
</dbReference>
<feature type="non-terminal residue" evidence="4">
    <location>
        <position position="1322"/>
    </location>
</feature>
<dbReference type="PANTHER" id="PTHR14038:SF0">
    <property type="entry name" value="LP18708P"/>
    <property type="match status" value="1"/>
</dbReference>
<keyword evidence="5" id="KW-1185">Reference proteome</keyword>
<dbReference type="InterPro" id="IPR033184">
    <property type="entry name" value="PRRC2"/>
</dbReference>
<feature type="compositionally biased region" description="Polar residues" evidence="2">
    <location>
        <begin position="270"/>
        <end position="282"/>
    </location>
</feature>
<feature type="compositionally biased region" description="Basic and acidic residues" evidence="2">
    <location>
        <begin position="722"/>
        <end position="737"/>
    </location>
</feature>
<feature type="compositionally biased region" description="Low complexity" evidence="2">
    <location>
        <begin position="1306"/>
        <end position="1322"/>
    </location>
</feature>
<gene>
    <name evidence="4" type="ORF">PFISCL1PPCAC_26252</name>
</gene>
<feature type="compositionally biased region" description="Basic and acidic residues" evidence="2">
    <location>
        <begin position="614"/>
        <end position="627"/>
    </location>
</feature>
<feature type="region of interest" description="Disordered" evidence="2">
    <location>
        <begin position="103"/>
        <end position="164"/>
    </location>
</feature>
<feature type="compositionally biased region" description="Basic and acidic residues" evidence="2">
    <location>
        <begin position="442"/>
        <end position="457"/>
    </location>
</feature>
<feature type="compositionally biased region" description="Basic and acidic residues" evidence="2">
    <location>
        <begin position="314"/>
        <end position="346"/>
    </location>
</feature>
<feature type="compositionally biased region" description="Low complexity" evidence="2">
    <location>
        <begin position="375"/>
        <end position="384"/>
    </location>
</feature>
<keyword evidence="1" id="KW-0597">Phosphoprotein</keyword>
<organism evidence="4 5">
    <name type="scientific">Pristionchus fissidentatus</name>
    <dbReference type="NCBI Taxonomy" id="1538716"/>
    <lineage>
        <taxon>Eukaryota</taxon>
        <taxon>Metazoa</taxon>
        <taxon>Ecdysozoa</taxon>
        <taxon>Nematoda</taxon>
        <taxon>Chromadorea</taxon>
        <taxon>Rhabditida</taxon>
        <taxon>Rhabditina</taxon>
        <taxon>Diplogasteromorpha</taxon>
        <taxon>Diplogasteroidea</taxon>
        <taxon>Neodiplogasteridae</taxon>
        <taxon>Pristionchus</taxon>
    </lineage>
</organism>
<evidence type="ECO:0000259" key="3">
    <source>
        <dbReference type="Pfam" id="PF07001"/>
    </source>
</evidence>
<evidence type="ECO:0000313" key="4">
    <source>
        <dbReference type="EMBL" id="GMT34955.1"/>
    </source>
</evidence>
<feature type="compositionally biased region" description="Basic and acidic residues" evidence="2">
    <location>
        <begin position="544"/>
        <end position="558"/>
    </location>
</feature>
<feature type="non-terminal residue" evidence="4">
    <location>
        <position position="1"/>
    </location>
</feature>
<feature type="compositionally biased region" description="Basic and acidic residues" evidence="2">
    <location>
        <begin position="501"/>
        <end position="518"/>
    </location>
</feature>